<feature type="region of interest" description="Disordered" evidence="1">
    <location>
        <begin position="1"/>
        <end position="138"/>
    </location>
</feature>
<gene>
    <name evidence="2" type="ORF">CROQUDRAFT_477357</name>
</gene>
<feature type="compositionally biased region" description="Acidic residues" evidence="1">
    <location>
        <begin position="210"/>
        <end position="226"/>
    </location>
</feature>
<accession>A0A9P6NNG6</accession>
<comment type="caution">
    <text evidence="2">The sequence shown here is derived from an EMBL/GenBank/DDBJ whole genome shotgun (WGS) entry which is preliminary data.</text>
</comment>
<feature type="region of interest" description="Disordered" evidence="1">
    <location>
        <begin position="185"/>
        <end position="226"/>
    </location>
</feature>
<sequence length="565" mass="62577">MGLKPDSRPSVKRSTLWFLNPASTGAVDPFTGVPEKGVKRKPISPAPLPSPPQSLPSTQPDKPTGMKIKLKLSGPTPVAPPPQPQPLRLNIKLNPPAPEPLSSSSSSDEEENESEEEGHIEGFIRPSAMHRRSRSAYAWARPTQRLSSIFSTFYPPTSTPVAATRPEPTFKATEEDAMLVDHELWPARDRGEQDVVVVSPAASPERGESSEEEEEEASEDEGPEDYAEMMISRSSEGEMECDLPRCNIGKCAETGTTGRRWQDGINASHDLSVTLLEDEEEEKARVEAEEKTEDAFADELDCSIGTEPITLIEQVPTIFEDLDDEPVLIDSPASAYAVSPPCLSSEPELVTSLADKLGFTSLCEIRGDELPECACDSPASSVWGFEWRPVLSAAEDDEDGPRRVRKPSIDSRPLKRLKLDHPAAIDCPPTPPADWDSCSDEEESVVVVEVEEDHLPLVGFEELDQLWDTDSGPKQRAEECRPREEFLTSASTPKTFHPPPLPVAPEVRLGYLSELGPVYVLALQLGPTRQRWTRQDLVRISDEWLLIRRPTLAHWYPSHSRPRNR</sequence>
<dbReference type="EMBL" id="MU167249">
    <property type="protein sequence ID" value="KAG0147362.1"/>
    <property type="molecule type" value="Genomic_DNA"/>
</dbReference>
<proteinExistence type="predicted"/>
<protein>
    <submittedName>
        <fullName evidence="2">Uncharacterized protein</fullName>
    </submittedName>
</protein>
<organism evidence="2 3">
    <name type="scientific">Cronartium quercuum f. sp. fusiforme G11</name>
    <dbReference type="NCBI Taxonomy" id="708437"/>
    <lineage>
        <taxon>Eukaryota</taxon>
        <taxon>Fungi</taxon>
        <taxon>Dikarya</taxon>
        <taxon>Basidiomycota</taxon>
        <taxon>Pucciniomycotina</taxon>
        <taxon>Pucciniomycetes</taxon>
        <taxon>Pucciniales</taxon>
        <taxon>Coleosporiaceae</taxon>
        <taxon>Cronartium</taxon>
    </lineage>
</organism>
<evidence type="ECO:0000256" key="1">
    <source>
        <dbReference type="SAM" id="MobiDB-lite"/>
    </source>
</evidence>
<feature type="compositionally biased region" description="Pro residues" evidence="1">
    <location>
        <begin position="44"/>
        <end position="54"/>
    </location>
</feature>
<feature type="compositionally biased region" description="Polar residues" evidence="1">
    <location>
        <begin position="151"/>
        <end position="161"/>
    </location>
</feature>
<reference evidence="2" key="1">
    <citation type="submission" date="2013-11" db="EMBL/GenBank/DDBJ databases">
        <title>Genome sequence of the fusiform rust pathogen reveals effectors for host alternation and coevolution with pine.</title>
        <authorList>
            <consortium name="DOE Joint Genome Institute"/>
            <person name="Smith K."/>
            <person name="Pendleton A."/>
            <person name="Kubisiak T."/>
            <person name="Anderson C."/>
            <person name="Salamov A."/>
            <person name="Aerts A."/>
            <person name="Riley R."/>
            <person name="Clum A."/>
            <person name="Lindquist E."/>
            <person name="Ence D."/>
            <person name="Campbell M."/>
            <person name="Kronenberg Z."/>
            <person name="Feau N."/>
            <person name="Dhillon B."/>
            <person name="Hamelin R."/>
            <person name="Burleigh J."/>
            <person name="Smith J."/>
            <person name="Yandell M."/>
            <person name="Nelson C."/>
            <person name="Grigoriev I."/>
            <person name="Davis J."/>
        </authorList>
    </citation>
    <scope>NUCLEOTIDE SEQUENCE</scope>
    <source>
        <strain evidence="2">G11</strain>
    </source>
</reference>
<dbReference type="Proteomes" id="UP000886653">
    <property type="component" value="Unassembled WGS sequence"/>
</dbReference>
<feature type="region of interest" description="Disordered" evidence="1">
    <location>
        <begin position="151"/>
        <end position="172"/>
    </location>
</feature>
<evidence type="ECO:0000313" key="2">
    <source>
        <dbReference type="EMBL" id="KAG0147362.1"/>
    </source>
</evidence>
<dbReference type="OrthoDB" id="10455828at2759"/>
<evidence type="ECO:0000313" key="3">
    <source>
        <dbReference type="Proteomes" id="UP000886653"/>
    </source>
</evidence>
<dbReference type="AlphaFoldDB" id="A0A9P6NNG6"/>
<keyword evidence="3" id="KW-1185">Reference proteome</keyword>
<name>A0A9P6NNG6_9BASI</name>
<feature type="compositionally biased region" description="Acidic residues" evidence="1">
    <location>
        <begin position="107"/>
        <end position="116"/>
    </location>
</feature>